<dbReference type="InterPro" id="IPR036922">
    <property type="entry name" value="Rieske_2Fe-2S_sf"/>
</dbReference>
<dbReference type="InterPro" id="IPR023753">
    <property type="entry name" value="FAD/NAD-binding_dom"/>
</dbReference>
<dbReference type="Proteomes" id="UP000092444">
    <property type="component" value="Unassembled WGS sequence"/>
</dbReference>
<dbReference type="GO" id="GO:0016651">
    <property type="term" value="F:oxidoreductase activity, acting on NAD(P)H"/>
    <property type="evidence" value="ECO:0007669"/>
    <property type="project" value="TreeGrafter"/>
</dbReference>
<keyword evidence="8" id="KW-0408">Iron</keyword>
<dbReference type="GO" id="GO:0046872">
    <property type="term" value="F:metal ion binding"/>
    <property type="evidence" value="ECO:0007669"/>
    <property type="project" value="UniProtKB-KW"/>
</dbReference>
<sequence>MVICCLGIAKLERREMCDGYEYTNPIVVGNERDVPDNGMKQFDLIDSKKVLLIKQKGQLHAVGSNCPHYGAPLENGVLSDGRIRCPWHGACFDIKTGDIENFPGLDSLLCYKVEISKSGQVGIMARLKDVGLVKRVKDMVKRDLNDPSTFVVVGGGPAGGICVETLRQQGYAGRLILISKEAYLPYDRVQISKTTDVKIKALQYRQQEFYDEYDIETFLNVEATKVTGDKQTITLSNGMSIQYDKMFIATGCAPIIPQITGIDLKNVVIIRTYDDLAAISKAKDEKTKAVCLGSSIITLEVAQTLIRQVESVTIVGTTDLIGNEFLGDVIGERVLRLFTNNGVTVLTNSDIIEIFSNMNGEIEKVMLMDYKMLPCDLLIIDADVKLNTTFLERSGLKLNTDGSIDTNVYLRTSIESIYVGGDIANAPVYSIDNEFAVIRNYQIAQNHGRVAAINMIKSRSKILRTVPFFFTKLFGKSFRFSGYGEYTDLIIEGDLENLQFVAYFINNALKVVRVGSCGFNAVVAKFAELQSQGVSLTRKDVEKTEMAINRNFCRMNFNFKKMKPFKIDLSYIRAKDVKSPVEEYTEPVAVCHAMDVREYEMREFDFIKGKKVLIAKQRGRIHALGSLCPHAHAPLAKGVLGEGRIRCPWHGACFNLETGDIEDFPGINSLPRYKVDVERGGLVMVRARVKDFRCAGRVQKMVKRDPENPLVCLIIGGGIAGHMCAETLRKEGFTGKILMICKEPYLPYNRAKLTKDRNVTMKQIQFRPKEFYDEYNIEIILDTEAVKANMEEKSITTSDDVRLLYDKMLIATGSSPRKPSIKGIDLKNVFTLRDYDDWEHIKEASKVKNVVCIGSSYIILETVQSLISSAHTKVTVVSRSPVPMLGYGLAIGERILKLFRDNMITMLMQTTVVEVVGDADGNVTQLTLNDGQQLPCQCLIVGIGVRYNTDFLIGSGLPINADGSIQADTYLQTLIDDVYVAGDVAHAPVHSDNNRCSSIGHDQTAQYHGRIAAINMAGSRLVDLRTVPFYSTRLFNINFRCAGTGRYSDVVIDGNVETLNFAAYYLDNLDKVISVVGCNRDPIVSQYAELRSQGRILRRHDLLDAKKPWAARLKGPIKCY</sequence>
<keyword evidence="4" id="KW-0001">2Fe-2S</keyword>
<dbReference type="Pfam" id="PF00355">
    <property type="entry name" value="Rieske"/>
    <property type="match status" value="2"/>
</dbReference>
<evidence type="ECO:0000256" key="7">
    <source>
        <dbReference type="ARBA" id="ARBA00023002"/>
    </source>
</evidence>
<keyword evidence="12" id="KW-1185">Reference proteome</keyword>
<dbReference type="Gene3D" id="3.50.50.60">
    <property type="entry name" value="FAD/NAD(P)-binding domain"/>
    <property type="match status" value="4"/>
</dbReference>
<reference evidence="11" key="1">
    <citation type="submission" date="2020-05" db="UniProtKB">
        <authorList>
            <consortium name="EnsemblMetazoa"/>
        </authorList>
    </citation>
    <scope>IDENTIFICATION</scope>
    <source>
        <strain evidence="11">Yale</strain>
    </source>
</reference>
<dbReference type="PROSITE" id="PS51296">
    <property type="entry name" value="RIESKE"/>
    <property type="match status" value="2"/>
</dbReference>
<feature type="domain" description="Rieske" evidence="10">
    <location>
        <begin position="588"/>
        <end position="684"/>
    </location>
</feature>
<dbReference type="PANTHER" id="PTHR43557:SF2">
    <property type="entry name" value="RIESKE DOMAIN-CONTAINING PROTEIN-RELATED"/>
    <property type="match status" value="1"/>
</dbReference>
<keyword evidence="5" id="KW-0479">Metal-binding</keyword>
<evidence type="ECO:0000256" key="2">
    <source>
        <dbReference type="ARBA" id="ARBA00006442"/>
    </source>
</evidence>
<keyword evidence="7" id="KW-0560">Oxidoreductase</keyword>
<dbReference type="VEuPathDB" id="VectorBase:GMOY006066"/>
<dbReference type="PRINTS" id="PR00368">
    <property type="entry name" value="FADPNR"/>
</dbReference>
<dbReference type="InterPro" id="IPR017941">
    <property type="entry name" value="Rieske_2Fe-2S"/>
</dbReference>
<accession>A0A1B0FQ67</accession>
<dbReference type="EnsemblMetazoa" id="GMOY006066-RA">
    <property type="protein sequence ID" value="GMOY006066-PA"/>
    <property type="gene ID" value="GMOY006066"/>
</dbReference>
<evidence type="ECO:0000313" key="11">
    <source>
        <dbReference type="EnsemblMetazoa" id="GMOY006066-PA"/>
    </source>
</evidence>
<comment type="similarity">
    <text evidence="2">Belongs to the FAD-dependent oxidoreductase family.</text>
</comment>
<dbReference type="PRINTS" id="PR00469">
    <property type="entry name" value="PNDRDTASEII"/>
</dbReference>
<evidence type="ECO:0000256" key="5">
    <source>
        <dbReference type="ARBA" id="ARBA00022723"/>
    </source>
</evidence>
<dbReference type="SUPFAM" id="SSF50022">
    <property type="entry name" value="ISP domain"/>
    <property type="match status" value="2"/>
</dbReference>
<dbReference type="InterPro" id="IPR016156">
    <property type="entry name" value="FAD/NAD-linked_Rdtase_dimer_sf"/>
</dbReference>
<dbReference type="STRING" id="37546.A0A1B0FQ67"/>
<evidence type="ECO:0000256" key="6">
    <source>
        <dbReference type="ARBA" id="ARBA00022827"/>
    </source>
</evidence>
<keyword evidence="3" id="KW-0285">Flavoprotein</keyword>
<protein>
    <recommendedName>
        <fullName evidence="10">Rieske domain-containing protein</fullName>
    </recommendedName>
</protein>
<evidence type="ECO:0000256" key="8">
    <source>
        <dbReference type="ARBA" id="ARBA00023004"/>
    </source>
</evidence>
<feature type="domain" description="Rieske" evidence="10">
    <location>
        <begin position="26"/>
        <end position="122"/>
    </location>
</feature>
<evidence type="ECO:0000313" key="12">
    <source>
        <dbReference type="Proteomes" id="UP000092444"/>
    </source>
</evidence>
<dbReference type="Gene3D" id="2.102.10.10">
    <property type="entry name" value="Rieske [2Fe-2S] iron-sulphur domain"/>
    <property type="match status" value="2"/>
</dbReference>
<keyword evidence="6" id="KW-0274">FAD</keyword>
<comment type="cofactor">
    <cofactor evidence="1">
        <name>FAD</name>
        <dbReference type="ChEBI" id="CHEBI:57692"/>
    </cofactor>
</comment>
<dbReference type="Gene3D" id="3.30.390.30">
    <property type="match status" value="1"/>
</dbReference>
<organism evidence="11 12">
    <name type="scientific">Glossina morsitans morsitans</name>
    <name type="common">Savannah tsetse fly</name>
    <dbReference type="NCBI Taxonomy" id="37546"/>
    <lineage>
        <taxon>Eukaryota</taxon>
        <taxon>Metazoa</taxon>
        <taxon>Ecdysozoa</taxon>
        <taxon>Arthropoda</taxon>
        <taxon>Hexapoda</taxon>
        <taxon>Insecta</taxon>
        <taxon>Pterygota</taxon>
        <taxon>Neoptera</taxon>
        <taxon>Endopterygota</taxon>
        <taxon>Diptera</taxon>
        <taxon>Brachycera</taxon>
        <taxon>Muscomorpha</taxon>
        <taxon>Hippoboscoidea</taxon>
        <taxon>Glossinidae</taxon>
        <taxon>Glossina</taxon>
    </lineage>
</organism>
<keyword evidence="9" id="KW-0411">Iron-sulfur</keyword>
<evidence type="ECO:0000256" key="9">
    <source>
        <dbReference type="ARBA" id="ARBA00023014"/>
    </source>
</evidence>
<dbReference type="GO" id="GO:0005737">
    <property type="term" value="C:cytoplasm"/>
    <property type="evidence" value="ECO:0007669"/>
    <property type="project" value="TreeGrafter"/>
</dbReference>
<dbReference type="FunFam" id="2.102.10.10:FF:000003">
    <property type="entry name" value="apoptosis-inducing factor 3 isoform X2"/>
    <property type="match status" value="2"/>
</dbReference>
<dbReference type="SUPFAM" id="SSF51905">
    <property type="entry name" value="FAD/NAD(P)-binding domain"/>
    <property type="match status" value="4"/>
</dbReference>
<proteinExistence type="inferred from homology"/>
<dbReference type="SUPFAM" id="SSF55424">
    <property type="entry name" value="FAD/NAD-linked reductases, dimerisation (C-terminal) domain"/>
    <property type="match status" value="2"/>
</dbReference>
<dbReference type="GO" id="GO:0051537">
    <property type="term" value="F:2 iron, 2 sulfur cluster binding"/>
    <property type="evidence" value="ECO:0007669"/>
    <property type="project" value="UniProtKB-KW"/>
</dbReference>
<dbReference type="AlphaFoldDB" id="A0A1B0FQ67"/>
<dbReference type="Pfam" id="PF07992">
    <property type="entry name" value="Pyr_redox_2"/>
    <property type="match status" value="2"/>
</dbReference>
<dbReference type="InterPro" id="IPR036188">
    <property type="entry name" value="FAD/NAD-bd_sf"/>
</dbReference>
<dbReference type="CDD" id="cd03478">
    <property type="entry name" value="Rieske_AIFL_N"/>
    <property type="match status" value="2"/>
</dbReference>
<dbReference type="PANTHER" id="PTHR43557">
    <property type="entry name" value="APOPTOSIS-INDUCING FACTOR 1"/>
    <property type="match status" value="1"/>
</dbReference>
<evidence type="ECO:0000256" key="4">
    <source>
        <dbReference type="ARBA" id="ARBA00022714"/>
    </source>
</evidence>
<evidence type="ECO:0000256" key="3">
    <source>
        <dbReference type="ARBA" id="ARBA00022630"/>
    </source>
</evidence>
<dbReference type="InterPro" id="IPR050446">
    <property type="entry name" value="FAD-oxidoreductase/Apoptosis"/>
</dbReference>
<dbReference type="EMBL" id="CCAG010009727">
    <property type="status" value="NOT_ANNOTATED_CDS"/>
    <property type="molecule type" value="Genomic_DNA"/>
</dbReference>
<name>A0A1B0FQ67_GLOMM</name>
<evidence type="ECO:0000259" key="10">
    <source>
        <dbReference type="PROSITE" id="PS51296"/>
    </source>
</evidence>
<evidence type="ECO:0000256" key="1">
    <source>
        <dbReference type="ARBA" id="ARBA00001974"/>
    </source>
</evidence>